<dbReference type="GO" id="GO:0016705">
    <property type="term" value="F:oxidoreductase activity, acting on paired donors, with incorporation or reduction of molecular oxygen"/>
    <property type="evidence" value="ECO:0007669"/>
    <property type="project" value="InterPro"/>
</dbReference>
<dbReference type="InterPro" id="IPR017972">
    <property type="entry name" value="Cyt_P450_CS"/>
</dbReference>
<feature type="binding site" description="axial binding residue" evidence="9">
    <location>
        <position position="446"/>
    </location>
    <ligand>
        <name>heme</name>
        <dbReference type="ChEBI" id="CHEBI:30413"/>
    </ligand>
    <ligandPart>
        <name>Fe</name>
        <dbReference type="ChEBI" id="CHEBI:18248"/>
    </ligandPart>
</feature>
<keyword evidence="12" id="KW-1185">Reference proteome</keyword>
<dbReference type="AlphaFoldDB" id="A0A1B7MP17"/>
<keyword evidence="5 9" id="KW-0479">Metal-binding</keyword>
<dbReference type="InterPro" id="IPR050364">
    <property type="entry name" value="Cytochrome_P450_fung"/>
</dbReference>
<name>A0A1B7MP17_9AGAM</name>
<gene>
    <name evidence="11" type="ORF">K503DRAFT_698926</name>
</gene>
<dbReference type="CDD" id="cd11065">
    <property type="entry name" value="CYP64-like"/>
    <property type="match status" value="1"/>
</dbReference>
<reference evidence="11 12" key="1">
    <citation type="submission" date="2016-06" db="EMBL/GenBank/DDBJ databases">
        <title>Comparative genomics of the ectomycorrhizal sister species Rhizopogon vinicolor and Rhizopogon vesiculosus (Basidiomycota: Boletales) reveals a divergence of the mating type B locus.</title>
        <authorList>
            <consortium name="DOE Joint Genome Institute"/>
            <person name="Mujic A.B."/>
            <person name="Kuo A."/>
            <person name="Tritt A."/>
            <person name="Lipzen A."/>
            <person name="Chen C."/>
            <person name="Johnson J."/>
            <person name="Sharma A."/>
            <person name="Barry K."/>
            <person name="Grigoriev I.V."/>
            <person name="Spatafora J.W."/>
        </authorList>
    </citation>
    <scope>NUCLEOTIDE SEQUENCE [LARGE SCALE GENOMIC DNA]</scope>
    <source>
        <strain evidence="11 12">AM-OR11-026</strain>
    </source>
</reference>
<organism evidence="11 12">
    <name type="scientific">Rhizopogon vinicolor AM-OR11-026</name>
    <dbReference type="NCBI Taxonomy" id="1314800"/>
    <lineage>
        <taxon>Eukaryota</taxon>
        <taxon>Fungi</taxon>
        <taxon>Dikarya</taxon>
        <taxon>Basidiomycota</taxon>
        <taxon>Agaricomycotina</taxon>
        <taxon>Agaricomycetes</taxon>
        <taxon>Agaricomycetidae</taxon>
        <taxon>Boletales</taxon>
        <taxon>Suillineae</taxon>
        <taxon>Rhizopogonaceae</taxon>
        <taxon>Rhizopogon</taxon>
    </lineage>
</organism>
<dbReference type="InterPro" id="IPR001128">
    <property type="entry name" value="Cyt_P450"/>
</dbReference>
<keyword evidence="8 10" id="KW-0503">Monooxygenase</keyword>
<dbReference type="EMBL" id="KV448625">
    <property type="protein sequence ID" value="OAX34339.1"/>
    <property type="molecule type" value="Genomic_DNA"/>
</dbReference>
<dbReference type="SUPFAM" id="SSF48264">
    <property type="entry name" value="Cytochrome P450"/>
    <property type="match status" value="1"/>
</dbReference>
<keyword evidence="7 9" id="KW-0408">Iron</keyword>
<dbReference type="InterPro" id="IPR036396">
    <property type="entry name" value="Cyt_P450_sf"/>
</dbReference>
<evidence type="ECO:0000313" key="11">
    <source>
        <dbReference type="EMBL" id="OAX34339.1"/>
    </source>
</evidence>
<evidence type="ECO:0000256" key="7">
    <source>
        <dbReference type="ARBA" id="ARBA00023004"/>
    </source>
</evidence>
<comment type="similarity">
    <text evidence="3 10">Belongs to the cytochrome P450 family.</text>
</comment>
<dbReference type="Gene3D" id="1.10.630.10">
    <property type="entry name" value="Cytochrome P450"/>
    <property type="match status" value="1"/>
</dbReference>
<evidence type="ECO:0000256" key="6">
    <source>
        <dbReference type="ARBA" id="ARBA00023002"/>
    </source>
</evidence>
<keyword evidence="4 9" id="KW-0349">Heme</keyword>
<evidence type="ECO:0000256" key="8">
    <source>
        <dbReference type="ARBA" id="ARBA00023033"/>
    </source>
</evidence>
<evidence type="ECO:0000256" key="5">
    <source>
        <dbReference type="ARBA" id="ARBA00022723"/>
    </source>
</evidence>
<dbReference type="PRINTS" id="PR00385">
    <property type="entry name" value="P450"/>
</dbReference>
<dbReference type="OrthoDB" id="2789670at2759"/>
<keyword evidence="6 10" id="KW-0560">Oxidoreductase</keyword>
<evidence type="ECO:0000256" key="3">
    <source>
        <dbReference type="ARBA" id="ARBA00010617"/>
    </source>
</evidence>
<dbReference type="Pfam" id="PF00067">
    <property type="entry name" value="p450"/>
    <property type="match status" value="1"/>
</dbReference>
<accession>A0A1B7MP17</accession>
<protein>
    <submittedName>
        <fullName evidence="11">Cytochrome P450</fullName>
    </submittedName>
</protein>
<evidence type="ECO:0000256" key="10">
    <source>
        <dbReference type="RuleBase" id="RU000461"/>
    </source>
</evidence>
<comment type="pathway">
    <text evidence="2">Secondary metabolite biosynthesis.</text>
</comment>
<dbReference type="PANTHER" id="PTHR46300">
    <property type="entry name" value="P450, PUTATIVE (EUROFUNG)-RELATED-RELATED"/>
    <property type="match status" value="1"/>
</dbReference>
<dbReference type="GO" id="GO:0020037">
    <property type="term" value="F:heme binding"/>
    <property type="evidence" value="ECO:0007669"/>
    <property type="project" value="InterPro"/>
</dbReference>
<proteinExistence type="inferred from homology"/>
<evidence type="ECO:0000256" key="1">
    <source>
        <dbReference type="ARBA" id="ARBA00001971"/>
    </source>
</evidence>
<dbReference type="InterPro" id="IPR002401">
    <property type="entry name" value="Cyt_P450_E_grp-I"/>
</dbReference>
<evidence type="ECO:0000313" key="12">
    <source>
        <dbReference type="Proteomes" id="UP000092154"/>
    </source>
</evidence>
<sequence length="529" mass="59729">MLDAGPAFYLATSAFVLAGLSWCRQYWDNRSRLSVPPGPPSLPIIGSILSLGDTARPWLAFNDWRSTYGCDIVYARLLGKPVVVVNSEEVARDLFDLRSLIYSDKPHIDPEDVASFAVDFNATLMPYGDRWRLHRRIYHQQFRQAVIPSYHTGLLYSAHKMLFSFLQDLTDYTSHFQMFTFSFLMSMTYDYEPKDKDDPLVRIMQRFLELEVTALGAGAVIVMETFPFLLRLPTWFPGATFKRASVECLKAGQDVKEIAFQDFKERMMNHVTRSCFVADSMNKMNGFEDSIIETAIKETASITFGAGSETTASTILVFLLAMVLHPEVQAKAQADIDRVIGKDRLPDFDDRPALPYMDAILQETLRWYPVAPLGVPHATTTSDIYNGYFIPEGSCRVDLPKGLAMTHDETKYPSPDEFRPERFLQEDGSLTSDIVPLSFGWGRRICVGRYFADAALWIAITSFLATFLIHKALDEYGEGIPVIPKFTTGVVMHPETFPCRIVPRFQGASMERLTQLTGLGLSVSTAYEF</sequence>
<evidence type="ECO:0000256" key="2">
    <source>
        <dbReference type="ARBA" id="ARBA00005179"/>
    </source>
</evidence>
<dbReference type="GO" id="GO:0004497">
    <property type="term" value="F:monooxygenase activity"/>
    <property type="evidence" value="ECO:0007669"/>
    <property type="project" value="UniProtKB-KW"/>
</dbReference>
<evidence type="ECO:0000256" key="9">
    <source>
        <dbReference type="PIRSR" id="PIRSR602401-1"/>
    </source>
</evidence>
<comment type="cofactor">
    <cofactor evidence="1 9">
        <name>heme</name>
        <dbReference type="ChEBI" id="CHEBI:30413"/>
    </cofactor>
</comment>
<dbReference type="PRINTS" id="PR00463">
    <property type="entry name" value="EP450I"/>
</dbReference>
<dbReference type="PROSITE" id="PS00086">
    <property type="entry name" value="CYTOCHROME_P450"/>
    <property type="match status" value="1"/>
</dbReference>
<dbReference type="STRING" id="1314800.A0A1B7MP17"/>
<dbReference type="PANTHER" id="PTHR46300:SF7">
    <property type="entry name" value="P450, PUTATIVE (EUROFUNG)-RELATED"/>
    <property type="match status" value="1"/>
</dbReference>
<dbReference type="Proteomes" id="UP000092154">
    <property type="component" value="Unassembled WGS sequence"/>
</dbReference>
<evidence type="ECO:0000256" key="4">
    <source>
        <dbReference type="ARBA" id="ARBA00022617"/>
    </source>
</evidence>
<dbReference type="InParanoid" id="A0A1B7MP17"/>
<dbReference type="GO" id="GO:0005506">
    <property type="term" value="F:iron ion binding"/>
    <property type="evidence" value="ECO:0007669"/>
    <property type="project" value="InterPro"/>
</dbReference>